<dbReference type="PANTHER" id="PTHR45642:SF3">
    <property type="entry name" value="OS09G0540400 PROTEIN"/>
    <property type="match status" value="1"/>
</dbReference>
<sequence>MEHGMVKLLLVLVLCVLPWQVAATTTVNGTGGSDGCGGGGRPRVPAVLVFGDSIVDTGNNNAVLTLTRSNFRPYGKDLDGGVPTGRFSNGRIPPDFLGQPLQPNVASRLGLKEMVPAYLGTDLTDDDLLTGVSFASAGTGYDPLTSTLVAVLPMQEELNMFAEYKERIAGIAGEAAAARIVSESLFLVCAGSDDIANNYYLAPVRPLQYDISSYVDFLADLASDFIKVRIVQPKFDLQFRTCSVFRLFVLADVGTQQLHRQGARRIAVLGMPPIGCVPSQRSFAVAGGRECDATRNGAARLFNAKLEQEIGCLRKTLQLQSIGYVDIYGVLDDMIADPGKYGDPDSIDSSLVLLQEHILEFIDSLALDRSPETMPVVSAACAGFDVSTRGCCGTGEFEVTLLCNQLTATTCADDRKFVFWDSFHPTERAYSIMVDYLYPRYVDKLL</sequence>
<dbReference type="PANTHER" id="PTHR45642">
    <property type="entry name" value="GDSL ESTERASE/LIPASE EXL3"/>
    <property type="match status" value="1"/>
</dbReference>
<dbReference type="Gramene" id="OPUNC09G16370.1">
    <property type="protein sequence ID" value="OPUNC09G16370.1"/>
    <property type="gene ID" value="OPUNC09G16370"/>
</dbReference>
<reference evidence="3" key="1">
    <citation type="submission" date="2015-04" db="UniProtKB">
        <authorList>
            <consortium name="EnsemblPlants"/>
        </authorList>
    </citation>
    <scope>IDENTIFICATION</scope>
</reference>
<dbReference type="CDD" id="cd01837">
    <property type="entry name" value="SGNH_plant_lipase_like"/>
    <property type="match status" value="1"/>
</dbReference>
<feature type="chain" id="PRO_5002367265" evidence="2">
    <location>
        <begin position="24"/>
        <end position="446"/>
    </location>
</feature>
<dbReference type="OMA" id="DMIADPG"/>
<evidence type="ECO:0000256" key="2">
    <source>
        <dbReference type="SAM" id="SignalP"/>
    </source>
</evidence>
<name>A0A0E0M3Y7_ORYPU</name>
<dbReference type="PROSITE" id="PS01098">
    <property type="entry name" value="LIPASE_GDSL_SER"/>
    <property type="match status" value="1"/>
</dbReference>
<proteinExistence type="inferred from homology"/>
<dbReference type="InterPro" id="IPR036514">
    <property type="entry name" value="SGNH_hydro_sf"/>
</dbReference>
<dbReference type="Gene3D" id="3.40.50.1110">
    <property type="entry name" value="SGNH hydrolase"/>
    <property type="match status" value="1"/>
</dbReference>
<accession>A0A0E0M3Y7</accession>
<dbReference type="InterPro" id="IPR050592">
    <property type="entry name" value="GDSL_lipolytic_enzyme"/>
</dbReference>
<dbReference type="InterPro" id="IPR001087">
    <property type="entry name" value="GDSL"/>
</dbReference>
<feature type="signal peptide" evidence="2">
    <location>
        <begin position="1"/>
        <end position="23"/>
    </location>
</feature>
<dbReference type="Proteomes" id="UP000026962">
    <property type="component" value="Chromosome 9"/>
</dbReference>
<evidence type="ECO:0000313" key="4">
    <source>
        <dbReference type="Proteomes" id="UP000026962"/>
    </source>
</evidence>
<comment type="similarity">
    <text evidence="1">Belongs to the 'GDSL' lipolytic enzyme family.</text>
</comment>
<dbReference type="GO" id="GO:0006629">
    <property type="term" value="P:lipid metabolic process"/>
    <property type="evidence" value="ECO:0007669"/>
    <property type="project" value="InterPro"/>
</dbReference>
<keyword evidence="2" id="KW-0732">Signal</keyword>
<dbReference type="EnsemblPlants" id="OPUNC09G16370.1">
    <property type="protein sequence ID" value="OPUNC09G16370.1"/>
    <property type="gene ID" value="OPUNC09G16370"/>
</dbReference>
<reference evidence="3" key="2">
    <citation type="submission" date="2018-05" db="EMBL/GenBank/DDBJ databases">
        <title>OpunRS2 (Oryza punctata Reference Sequence Version 2).</title>
        <authorList>
            <person name="Zhang J."/>
            <person name="Kudrna D."/>
            <person name="Lee S."/>
            <person name="Talag J."/>
            <person name="Welchert J."/>
            <person name="Wing R.A."/>
        </authorList>
    </citation>
    <scope>NUCLEOTIDE SEQUENCE [LARGE SCALE GENOMIC DNA]</scope>
</reference>
<dbReference type="HOGENOM" id="CLU_015101_0_1_1"/>
<dbReference type="InterPro" id="IPR008265">
    <property type="entry name" value="Lipase_GDSL_AS"/>
</dbReference>
<dbReference type="eggNOG" id="ENOG502QW19">
    <property type="taxonomic scope" value="Eukaryota"/>
</dbReference>
<dbReference type="Pfam" id="PF00657">
    <property type="entry name" value="Lipase_GDSL"/>
    <property type="match status" value="1"/>
</dbReference>
<evidence type="ECO:0000256" key="1">
    <source>
        <dbReference type="ARBA" id="ARBA00008668"/>
    </source>
</evidence>
<dbReference type="AlphaFoldDB" id="A0A0E0M3Y7"/>
<protein>
    <submittedName>
        <fullName evidence="3">Uncharacterized protein</fullName>
    </submittedName>
</protein>
<organism evidence="3">
    <name type="scientific">Oryza punctata</name>
    <name type="common">Red rice</name>
    <dbReference type="NCBI Taxonomy" id="4537"/>
    <lineage>
        <taxon>Eukaryota</taxon>
        <taxon>Viridiplantae</taxon>
        <taxon>Streptophyta</taxon>
        <taxon>Embryophyta</taxon>
        <taxon>Tracheophyta</taxon>
        <taxon>Spermatophyta</taxon>
        <taxon>Magnoliopsida</taxon>
        <taxon>Liliopsida</taxon>
        <taxon>Poales</taxon>
        <taxon>Poaceae</taxon>
        <taxon>BOP clade</taxon>
        <taxon>Oryzoideae</taxon>
        <taxon>Oryzeae</taxon>
        <taxon>Oryzinae</taxon>
        <taxon>Oryza</taxon>
    </lineage>
</organism>
<evidence type="ECO:0000313" key="3">
    <source>
        <dbReference type="EnsemblPlants" id="OPUNC09G16370.1"/>
    </source>
</evidence>
<dbReference type="GO" id="GO:0016298">
    <property type="term" value="F:lipase activity"/>
    <property type="evidence" value="ECO:0007669"/>
    <property type="project" value="InterPro"/>
</dbReference>
<keyword evidence="4" id="KW-1185">Reference proteome</keyword>
<dbReference type="STRING" id="4537.A0A0E0M3Y7"/>
<dbReference type="InterPro" id="IPR035669">
    <property type="entry name" value="SGNH_plant_lipase-like"/>
</dbReference>